<accession>A0A9W4TTJ2</accession>
<keyword evidence="4" id="KW-1185">Reference proteome</keyword>
<evidence type="ECO:0000313" key="2">
    <source>
        <dbReference type="EMBL" id="CAI3961763.1"/>
    </source>
</evidence>
<dbReference type="Proteomes" id="UP001154255">
    <property type="component" value="Unassembled WGS sequence"/>
</dbReference>
<reference evidence="1" key="1">
    <citation type="submission" date="2022-10" db="EMBL/GenBank/DDBJ databases">
        <authorList>
            <person name="Botero Cardona J."/>
        </authorList>
    </citation>
    <scope>NUCLEOTIDE SEQUENCE</scope>
    <source>
        <strain evidence="1">LMG 31819</strain>
        <strain evidence="2">R-53529</strain>
    </source>
</reference>
<protein>
    <submittedName>
        <fullName evidence="1">Uncharacterized protein</fullName>
    </submittedName>
</protein>
<dbReference type="EMBL" id="CAMXCS010000017">
    <property type="protein sequence ID" value="CAI3961763.1"/>
    <property type="molecule type" value="Genomic_DNA"/>
</dbReference>
<dbReference type="EMBL" id="CAMXCM010000017">
    <property type="protein sequence ID" value="CAI3960093.1"/>
    <property type="molecule type" value="Genomic_DNA"/>
</dbReference>
<dbReference type="Proteomes" id="UP001154259">
    <property type="component" value="Unassembled WGS sequence"/>
</dbReference>
<evidence type="ECO:0000313" key="3">
    <source>
        <dbReference type="Proteomes" id="UP001154255"/>
    </source>
</evidence>
<dbReference type="AlphaFoldDB" id="A0A9W4TTJ2"/>
<proteinExistence type="predicted"/>
<name>A0A9W4TTJ2_9PROT</name>
<evidence type="ECO:0000313" key="4">
    <source>
        <dbReference type="Proteomes" id="UP001154259"/>
    </source>
</evidence>
<sequence length="77" mass="9192">MQPKKVPINFLHLKIIKINQLQTSNFLDKKKSFYLIESIIFKYNGKKKELLQKRLLLKLLNSYDNLNIIMILSRSNN</sequence>
<comment type="caution">
    <text evidence="1">The sequence shown here is derived from an EMBL/GenBank/DDBJ whole genome shotgun (WGS) entry which is preliminary data.</text>
</comment>
<organism evidence="1 3">
    <name type="scientific">Commensalibacter communis</name>
    <dbReference type="NCBI Taxonomy" id="2972786"/>
    <lineage>
        <taxon>Bacteria</taxon>
        <taxon>Pseudomonadati</taxon>
        <taxon>Pseudomonadota</taxon>
        <taxon>Alphaproteobacteria</taxon>
        <taxon>Acetobacterales</taxon>
        <taxon>Acetobacteraceae</taxon>
    </lineage>
</organism>
<gene>
    <name evidence="2" type="ORF">R53529_LOCUS2384</name>
    <name evidence="1" type="ORF">R53530_LOCUS2382</name>
</gene>
<evidence type="ECO:0000313" key="1">
    <source>
        <dbReference type="EMBL" id="CAI3960093.1"/>
    </source>
</evidence>